<evidence type="ECO:0000313" key="3">
    <source>
        <dbReference type="Proteomes" id="UP000250043"/>
    </source>
</evidence>
<dbReference type="OrthoDB" id="2437251at2759"/>
<evidence type="ECO:0000313" key="2">
    <source>
        <dbReference type="EMBL" id="OCH85783.1"/>
    </source>
</evidence>
<dbReference type="InterPro" id="IPR018289">
    <property type="entry name" value="MULE_transposase_dom"/>
</dbReference>
<dbReference type="Pfam" id="PF10551">
    <property type="entry name" value="MULE"/>
    <property type="match status" value="1"/>
</dbReference>
<organism evidence="2 3">
    <name type="scientific">Obba rivulosa</name>
    <dbReference type="NCBI Taxonomy" id="1052685"/>
    <lineage>
        <taxon>Eukaryota</taxon>
        <taxon>Fungi</taxon>
        <taxon>Dikarya</taxon>
        <taxon>Basidiomycota</taxon>
        <taxon>Agaricomycotina</taxon>
        <taxon>Agaricomycetes</taxon>
        <taxon>Polyporales</taxon>
        <taxon>Gelatoporiaceae</taxon>
        <taxon>Obba</taxon>
    </lineage>
</organism>
<protein>
    <recommendedName>
        <fullName evidence="1">MULE transposase domain-containing protein</fullName>
    </recommendedName>
</protein>
<dbReference type="EMBL" id="KV722563">
    <property type="protein sequence ID" value="OCH85783.1"/>
    <property type="molecule type" value="Genomic_DNA"/>
</dbReference>
<proteinExistence type="predicted"/>
<dbReference type="Proteomes" id="UP000250043">
    <property type="component" value="Unassembled WGS sequence"/>
</dbReference>
<feature type="non-terminal residue" evidence="2">
    <location>
        <position position="298"/>
    </location>
</feature>
<keyword evidence="3" id="KW-1185">Reference proteome</keyword>
<accession>A0A8E2DKG9</accession>
<feature type="domain" description="MULE transposase" evidence="1">
    <location>
        <begin position="146"/>
        <end position="237"/>
    </location>
</feature>
<reference evidence="2 3" key="1">
    <citation type="submission" date="2016-07" db="EMBL/GenBank/DDBJ databases">
        <title>Draft genome of the white-rot fungus Obba rivulosa 3A-2.</title>
        <authorList>
            <consortium name="DOE Joint Genome Institute"/>
            <person name="Miettinen O."/>
            <person name="Riley R."/>
            <person name="Acob R."/>
            <person name="Barry K."/>
            <person name="Cullen D."/>
            <person name="De Vries R."/>
            <person name="Hainaut M."/>
            <person name="Hatakka A."/>
            <person name="Henrissat B."/>
            <person name="Hilden K."/>
            <person name="Kuo R."/>
            <person name="Labutti K."/>
            <person name="Lipzen A."/>
            <person name="Makela M.R."/>
            <person name="Sandor L."/>
            <person name="Spatafora J.W."/>
            <person name="Grigoriev I.V."/>
            <person name="Hibbett D.S."/>
        </authorList>
    </citation>
    <scope>NUCLEOTIDE SEQUENCE [LARGE SCALE GENOMIC DNA]</scope>
    <source>
        <strain evidence="2 3">3A-2</strain>
    </source>
</reference>
<gene>
    <name evidence="2" type="ORF">OBBRIDRAFT_857739</name>
</gene>
<name>A0A8E2DKG9_9APHY</name>
<evidence type="ECO:0000259" key="1">
    <source>
        <dbReference type="Pfam" id="PF10551"/>
    </source>
</evidence>
<sequence length="298" mass="34875">SFDCDGWIHITLDDRCGTEARVKYTHREDHILYCCIDIPADMRERVLNGMDKTSTQLWNEILHDYPNPVFTRKAVYALWSRHHSQQYRLHEDELKSAQKFLEDAKRGYSVEPISLELPSGFDAIAFALPKILRRWSGRLREISLNSAWQTNGSRFELYAALTEAYRSGLPIGFLLIRSNDGEKHGKEKLISQFLQHIRTNWKISPKFTLSDKDYLEIHAMREQFPEAKHQLCYWHAARAVKTRLLVLRRAPAPYNVVQARKEFPDLDPNFVPVGQSIVLLVRFVCRLCSYRKQKMNLI</sequence>
<dbReference type="AlphaFoldDB" id="A0A8E2DKG9"/>